<accession>A0A9Q0QXM0</accession>
<dbReference type="Proteomes" id="UP001141806">
    <property type="component" value="Unassembled WGS sequence"/>
</dbReference>
<dbReference type="EMBL" id="JAMYWD010000003">
    <property type="protein sequence ID" value="KAJ4975793.1"/>
    <property type="molecule type" value="Genomic_DNA"/>
</dbReference>
<name>A0A9Q0QXM0_9MAGN</name>
<dbReference type="PANTHER" id="PTHR42721">
    <property type="entry name" value="SUGAR HYDROLASE-RELATED"/>
    <property type="match status" value="1"/>
</dbReference>
<gene>
    <name evidence="1" type="ORF">NE237_000899</name>
</gene>
<dbReference type="Gene3D" id="2.60.40.10">
    <property type="entry name" value="Immunoglobulins"/>
    <property type="match status" value="1"/>
</dbReference>
<dbReference type="GO" id="GO:0046556">
    <property type="term" value="F:alpha-L-arabinofuranosidase activity"/>
    <property type="evidence" value="ECO:0007669"/>
    <property type="project" value="TreeGrafter"/>
</dbReference>
<dbReference type="OrthoDB" id="1720321at2759"/>
<proteinExistence type="predicted"/>
<dbReference type="GO" id="GO:0009044">
    <property type="term" value="F:xylan 1,4-beta-xylosidase activity"/>
    <property type="evidence" value="ECO:0007669"/>
    <property type="project" value="InterPro"/>
</dbReference>
<dbReference type="InterPro" id="IPR013783">
    <property type="entry name" value="Ig-like_fold"/>
</dbReference>
<dbReference type="GO" id="GO:0031222">
    <property type="term" value="P:arabinan catabolic process"/>
    <property type="evidence" value="ECO:0007669"/>
    <property type="project" value="TreeGrafter"/>
</dbReference>
<dbReference type="InterPro" id="IPR044993">
    <property type="entry name" value="BXL"/>
</dbReference>
<dbReference type="GO" id="GO:0045493">
    <property type="term" value="P:xylan catabolic process"/>
    <property type="evidence" value="ECO:0007669"/>
    <property type="project" value="InterPro"/>
</dbReference>
<dbReference type="PANTHER" id="PTHR42721:SF11">
    <property type="entry name" value="BETA-D-XYLOSIDASE 5-RELATED"/>
    <property type="match status" value="1"/>
</dbReference>
<protein>
    <recommendedName>
        <fullName evidence="3">Fibronectin type III-like domain-containing protein</fullName>
    </recommendedName>
</protein>
<keyword evidence="2" id="KW-1185">Reference proteome</keyword>
<sequence>MPLRPVDELGYPGRTCKFFNGSYLQVFQGSTIYPFGYGLSYTQFSYKILFARRSVEAKLNINQHCRRLNYLDDAGRPLCESMLVDDLDCSTMDYDFEVEVQNIGIMDGDDVLIVYPVPLADIIGTHLKQVIWFQRVFVPAGQTKNVKFTLNACTQFEFSGEK</sequence>
<evidence type="ECO:0000313" key="1">
    <source>
        <dbReference type="EMBL" id="KAJ4975793.1"/>
    </source>
</evidence>
<evidence type="ECO:0008006" key="3">
    <source>
        <dbReference type="Google" id="ProtNLM"/>
    </source>
</evidence>
<reference evidence="1" key="1">
    <citation type="journal article" date="2023" name="Plant J.">
        <title>The genome of the king protea, Protea cynaroides.</title>
        <authorList>
            <person name="Chang J."/>
            <person name="Duong T.A."/>
            <person name="Schoeman C."/>
            <person name="Ma X."/>
            <person name="Roodt D."/>
            <person name="Barker N."/>
            <person name="Li Z."/>
            <person name="Van de Peer Y."/>
            <person name="Mizrachi E."/>
        </authorList>
    </citation>
    <scope>NUCLEOTIDE SEQUENCE</scope>
    <source>
        <tissue evidence="1">Young leaves</tissue>
    </source>
</reference>
<evidence type="ECO:0000313" key="2">
    <source>
        <dbReference type="Proteomes" id="UP001141806"/>
    </source>
</evidence>
<comment type="caution">
    <text evidence="1">The sequence shown here is derived from an EMBL/GenBank/DDBJ whole genome shotgun (WGS) entry which is preliminary data.</text>
</comment>
<dbReference type="AlphaFoldDB" id="A0A9Q0QXM0"/>
<organism evidence="1 2">
    <name type="scientific">Protea cynaroides</name>
    <dbReference type="NCBI Taxonomy" id="273540"/>
    <lineage>
        <taxon>Eukaryota</taxon>
        <taxon>Viridiplantae</taxon>
        <taxon>Streptophyta</taxon>
        <taxon>Embryophyta</taxon>
        <taxon>Tracheophyta</taxon>
        <taxon>Spermatophyta</taxon>
        <taxon>Magnoliopsida</taxon>
        <taxon>Proteales</taxon>
        <taxon>Proteaceae</taxon>
        <taxon>Protea</taxon>
    </lineage>
</organism>